<reference evidence="3" key="1">
    <citation type="submission" date="2015-08" db="EMBL/GenBank/DDBJ databases">
        <title>Vibrio galatheae sp. nov., a novel member of the Vibrionaceae family isolated from the Solomon Islands.</title>
        <authorList>
            <person name="Giubergia S."/>
            <person name="Machado H."/>
            <person name="Mateiu R.V."/>
            <person name="Gram L."/>
        </authorList>
    </citation>
    <scope>NUCLEOTIDE SEQUENCE [LARGE SCALE GENOMIC DNA]</scope>
    <source>
        <strain evidence="3">DSM 19134</strain>
    </source>
</reference>
<evidence type="ECO:0000313" key="3">
    <source>
        <dbReference type="Proteomes" id="UP000037530"/>
    </source>
</evidence>
<dbReference type="PATRIC" id="fig|171383.3.peg.3021"/>
<protein>
    <submittedName>
        <fullName evidence="2">Uncharacterized protein</fullName>
    </submittedName>
</protein>
<dbReference type="AlphaFoldDB" id="A0A0M0HY10"/>
<dbReference type="EMBL" id="LHPI01000013">
    <property type="protein sequence ID" value="KOO06954.1"/>
    <property type="molecule type" value="Genomic_DNA"/>
</dbReference>
<gene>
    <name evidence="2" type="ORF">AKJ31_14755</name>
</gene>
<evidence type="ECO:0000256" key="1">
    <source>
        <dbReference type="SAM" id="MobiDB-lite"/>
    </source>
</evidence>
<dbReference type="RefSeq" id="WP_053409881.1">
    <property type="nucleotide sequence ID" value="NZ_LHPI01000013.1"/>
</dbReference>
<name>A0A0M0HY10_9VIBR</name>
<comment type="caution">
    <text evidence="2">The sequence shown here is derived from an EMBL/GenBank/DDBJ whole genome shotgun (WGS) entry which is preliminary data.</text>
</comment>
<evidence type="ECO:0000313" key="2">
    <source>
        <dbReference type="EMBL" id="KOO06954.1"/>
    </source>
</evidence>
<dbReference type="Proteomes" id="UP000037530">
    <property type="component" value="Unassembled WGS sequence"/>
</dbReference>
<dbReference type="STRING" id="171383.AKJ31_14755"/>
<sequence length="61" mass="6955">MSTNNSCNSTDPKQTAAYLKRRSTRLRKKARFARDASTCDRLIHMADRAVTRANEIYFAAC</sequence>
<proteinExistence type="predicted"/>
<accession>A0A0M0HY10</accession>
<keyword evidence="3" id="KW-1185">Reference proteome</keyword>
<organism evidence="2 3">
    <name type="scientific">Vibrio hepatarius</name>
    <dbReference type="NCBI Taxonomy" id="171383"/>
    <lineage>
        <taxon>Bacteria</taxon>
        <taxon>Pseudomonadati</taxon>
        <taxon>Pseudomonadota</taxon>
        <taxon>Gammaproteobacteria</taxon>
        <taxon>Vibrionales</taxon>
        <taxon>Vibrionaceae</taxon>
        <taxon>Vibrio</taxon>
        <taxon>Vibrio oreintalis group</taxon>
    </lineage>
</organism>
<feature type="region of interest" description="Disordered" evidence="1">
    <location>
        <begin position="1"/>
        <end position="21"/>
    </location>
</feature>
<dbReference type="OrthoDB" id="9952074at2"/>
<feature type="compositionally biased region" description="Polar residues" evidence="1">
    <location>
        <begin position="1"/>
        <end position="13"/>
    </location>
</feature>